<organism evidence="4 5">
    <name type="scientific">Occallatibacter riparius</name>
    <dbReference type="NCBI Taxonomy" id="1002689"/>
    <lineage>
        <taxon>Bacteria</taxon>
        <taxon>Pseudomonadati</taxon>
        <taxon>Acidobacteriota</taxon>
        <taxon>Terriglobia</taxon>
        <taxon>Terriglobales</taxon>
        <taxon>Acidobacteriaceae</taxon>
        <taxon>Occallatibacter</taxon>
    </lineage>
</organism>
<dbReference type="SMART" id="SM00028">
    <property type="entry name" value="TPR"/>
    <property type="match status" value="2"/>
</dbReference>
<gene>
    <name evidence="4" type="ORF">MOP44_08010</name>
</gene>
<dbReference type="KEGG" id="orp:MOP44_08010"/>
<dbReference type="Proteomes" id="UP001059380">
    <property type="component" value="Chromosome"/>
</dbReference>
<keyword evidence="1" id="KW-0732">Signal</keyword>
<reference evidence="4" key="1">
    <citation type="submission" date="2021-04" db="EMBL/GenBank/DDBJ databases">
        <title>Phylogenetic analysis of Acidobacteriaceae.</title>
        <authorList>
            <person name="Qiu L."/>
            <person name="Zhang Q."/>
        </authorList>
    </citation>
    <scope>NUCLEOTIDE SEQUENCE</scope>
    <source>
        <strain evidence="4">DSM 25168</strain>
    </source>
</reference>
<dbReference type="RefSeq" id="WP_260795495.1">
    <property type="nucleotide sequence ID" value="NZ_CP093313.1"/>
</dbReference>
<evidence type="ECO:0000313" key="4">
    <source>
        <dbReference type="EMBL" id="UWZ85875.1"/>
    </source>
</evidence>
<keyword evidence="5" id="KW-1185">Reference proteome</keyword>
<dbReference type="InterPro" id="IPR023155">
    <property type="entry name" value="Cyt_c-552/4"/>
</dbReference>
<dbReference type="InterPro" id="IPR011990">
    <property type="entry name" value="TPR-like_helical_dom_sf"/>
</dbReference>
<keyword evidence="2" id="KW-0802">TPR repeat</keyword>
<dbReference type="EMBL" id="CP093313">
    <property type="protein sequence ID" value="UWZ85875.1"/>
    <property type="molecule type" value="Genomic_DNA"/>
</dbReference>
<proteinExistence type="predicted"/>
<evidence type="ECO:0000313" key="5">
    <source>
        <dbReference type="Proteomes" id="UP001059380"/>
    </source>
</evidence>
<dbReference type="Pfam" id="PF13181">
    <property type="entry name" value="TPR_8"/>
    <property type="match status" value="1"/>
</dbReference>
<dbReference type="SUPFAM" id="SSF48695">
    <property type="entry name" value="Multiheme cytochromes"/>
    <property type="match status" value="1"/>
</dbReference>
<dbReference type="Gene3D" id="1.25.40.10">
    <property type="entry name" value="Tetratricopeptide repeat domain"/>
    <property type="match status" value="1"/>
</dbReference>
<dbReference type="CDD" id="cd08168">
    <property type="entry name" value="Cytochrom_C3"/>
    <property type="match status" value="1"/>
</dbReference>
<feature type="repeat" description="TPR" evidence="2">
    <location>
        <begin position="519"/>
        <end position="552"/>
    </location>
</feature>
<dbReference type="PROSITE" id="PS50005">
    <property type="entry name" value="TPR"/>
    <property type="match status" value="2"/>
</dbReference>
<accession>A0A9J7BSK9</accession>
<dbReference type="InterPro" id="IPR051829">
    <property type="entry name" value="Multiheme_Cytochr_ET"/>
</dbReference>
<dbReference type="InterPro" id="IPR036280">
    <property type="entry name" value="Multihaem_cyt_sf"/>
</dbReference>
<evidence type="ECO:0000259" key="3">
    <source>
        <dbReference type="Pfam" id="PF13435"/>
    </source>
</evidence>
<name>A0A9J7BSK9_9BACT</name>
<evidence type="ECO:0000256" key="1">
    <source>
        <dbReference type="ARBA" id="ARBA00022729"/>
    </source>
</evidence>
<protein>
    <submittedName>
        <fullName evidence="4">Tetratricopeptide repeat protein</fullName>
    </submittedName>
</protein>
<dbReference type="Gene3D" id="1.10.1130.10">
    <property type="entry name" value="Flavocytochrome C3, Chain A"/>
    <property type="match status" value="1"/>
</dbReference>
<dbReference type="AlphaFoldDB" id="A0A9J7BSK9"/>
<dbReference type="SUPFAM" id="SSF48452">
    <property type="entry name" value="TPR-like"/>
    <property type="match status" value="1"/>
</dbReference>
<feature type="repeat" description="TPR" evidence="2">
    <location>
        <begin position="485"/>
        <end position="518"/>
    </location>
</feature>
<dbReference type="PANTHER" id="PTHR35038">
    <property type="entry name" value="DISSIMILATORY SULFITE REDUCTASE SIRA"/>
    <property type="match status" value="1"/>
</dbReference>
<dbReference type="InterPro" id="IPR019734">
    <property type="entry name" value="TPR_rpt"/>
</dbReference>
<evidence type="ECO:0000256" key="2">
    <source>
        <dbReference type="PROSITE-ProRule" id="PRU00339"/>
    </source>
</evidence>
<feature type="domain" description="Cytochrome c-552/4" evidence="3">
    <location>
        <begin position="196"/>
        <end position="234"/>
    </location>
</feature>
<dbReference type="PANTHER" id="PTHR35038:SF8">
    <property type="entry name" value="C-TYPE POLYHEME CYTOCHROME OMCC"/>
    <property type="match status" value="1"/>
</dbReference>
<sequence length="598" mass="66006">MNVPRTCRRASIASSSLLCVLIVILATVSYMRSWSVHAETKPNRSTPAAAPDTVPAAAESYVGAAACAPCHQQIYSTFERTRMGRSMTLVTPALLKTLSLPGSFYSQTLDRHFEVFARNGKLYQSEYAVGPDAKEIFRNTKQIDWIIGAGANGIGGLTIEGNALFEAPLSFYPRTNQWELSPGYEMNDLGFHRPVLPGCIACHTGRSNLVDQTTSRFTVKPFDQPSIGCENCHGPGEAHVRAETTHQGLDAGSHIVNPGRLSADLENNICMSCHEAGDSRVPRPGKNYQDFRPGEPLDKAVSVFMVPLKKSDPDTHDHVQHFFEMSMSKCYRATAGQLRCATCHNPHFEPAPEKASAYFNQKCMACHADRQCTLPQADRAKTSPADNCIGCHMPHRDAPETAHTSLTNHRILKRPGEPWPNEAFKQTTPALPDLVHIDAVPRQSDQIPAATLVEAYREIASRRPEYQEKYEQTLAQAQTALPGDAAVQLDLGRISLARDQPAEAVTYLQRAATLSPNDPAAFGYLSQALSRVGRVHEAIAASRKAVELDPFEPLWRKGLIDQYITAQQYSDATLAMKQYLDQFPEDGSMRKIYEFATH</sequence>
<dbReference type="Pfam" id="PF13435">
    <property type="entry name" value="Cytochrome_C554"/>
    <property type="match status" value="1"/>
</dbReference>